<evidence type="ECO:0008006" key="3">
    <source>
        <dbReference type="Google" id="ProtNLM"/>
    </source>
</evidence>
<dbReference type="RefSeq" id="WP_104618129.1">
    <property type="nucleotide sequence ID" value="NZ_JJMJ01000058.1"/>
</dbReference>
<dbReference type="Pfam" id="PF12784">
    <property type="entry name" value="PDDEXK_2"/>
    <property type="match status" value="1"/>
</dbReference>
<protein>
    <recommendedName>
        <fullName evidence="3">Rpn family recombination-promoting nuclease/putative transposase</fullName>
    </recommendedName>
</protein>
<dbReference type="NCBIfam" id="TIGR01784">
    <property type="entry name" value="T_den_put_tspse"/>
    <property type="match status" value="1"/>
</dbReference>
<sequence length="314" mass="36999">MKKNINTKQIKYFNPLNDYFIRYLFTDKGSSETILLDFINSIMINANMKTFRSLEILTPFNLKKNKNLKETIVDVKCITQNGSVVIIEIQLQGNSRFPERILYYWAANYSKLLKHGERYDELTPVISINLLNFNLDKTKNIHSCYMLYEMNNKKLLTDHLQIHIIELKKFKKNSLSKDLNYWLKIFTSKNLEASMSEIVKEKPIMEEVQKKYNNFVKSRLMMMEYEKKEAYLYGNQIMLDEERRLGIEEGIKKGKEEGIREGIEQGIEKGIEQGIEKGIEKEKYSLARNMKNKNMDLNLISELTGLSIKEIEKL</sequence>
<organism evidence="1 2">
    <name type="scientific">Brachyspira murdochii</name>
    <dbReference type="NCBI Taxonomy" id="84378"/>
    <lineage>
        <taxon>Bacteria</taxon>
        <taxon>Pseudomonadati</taxon>
        <taxon>Spirochaetota</taxon>
        <taxon>Spirochaetia</taxon>
        <taxon>Brachyspirales</taxon>
        <taxon>Brachyspiraceae</taxon>
        <taxon>Brachyspira</taxon>
    </lineage>
</organism>
<dbReference type="PANTHER" id="PTHR41317:SF1">
    <property type="entry name" value="PD-(D_E)XK NUCLEASE FAMILY TRANSPOSASE"/>
    <property type="match status" value="1"/>
</dbReference>
<dbReference type="Proteomes" id="UP000238924">
    <property type="component" value="Unassembled WGS sequence"/>
</dbReference>
<gene>
    <name evidence="1" type="ORF">DJ52_03780</name>
</gene>
<dbReference type="EMBL" id="JJMJ01000058">
    <property type="protein sequence ID" value="PPS22621.1"/>
    <property type="molecule type" value="Genomic_DNA"/>
</dbReference>
<reference evidence="1 2" key="1">
    <citation type="submission" date="2014-04" db="EMBL/GenBank/DDBJ databases">
        <title>Whole genome sequence of 'Brachyspira hampsonii' D13-03603F2.</title>
        <authorList>
            <person name="Patterson A.H."/>
            <person name="Chaban B."/>
            <person name="Fernando C."/>
            <person name="Harding J.C."/>
            <person name="Hill J.E."/>
        </authorList>
    </citation>
    <scope>NUCLEOTIDE SEQUENCE [LARGE SCALE GENOMIC DNA]</scope>
    <source>
        <strain evidence="1 2">D13-03603F2</strain>
    </source>
</reference>
<evidence type="ECO:0000313" key="2">
    <source>
        <dbReference type="Proteomes" id="UP000238924"/>
    </source>
</evidence>
<dbReference type="PANTHER" id="PTHR41317">
    <property type="entry name" value="PD-(D_E)XK NUCLEASE FAMILY TRANSPOSASE"/>
    <property type="match status" value="1"/>
</dbReference>
<proteinExistence type="predicted"/>
<comment type="caution">
    <text evidence="1">The sequence shown here is derived from an EMBL/GenBank/DDBJ whole genome shotgun (WGS) entry which is preliminary data.</text>
</comment>
<name>A0ABX5B5V3_9SPIR</name>
<accession>A0ABX5B5V3</accession>
<keyword evidence="2" id="KW-1185">Reference proteome</keyword>
<evidence type="ECO:0000313" key="1">
    <source>
        <dbReference type="EMBL" id="PPS22621.1"/>
    </source>
</evidence>
<dbReference type="InterPro" id="IPR010106">
    <property type="entry name" value="RpnA"/>
</dbReference>